<dbReference type="PANTHER" id="PTHR40114">
    <property type="entry name" value="SLR0698 PROTEIN"/>
    <property type="match status" value="1"/>
</dbReference>
<keyword evidence="4" id="KW-1185">Reference proteome</keyword>
<feature type="active site" description="Proton acceptor" evidence="1">
    <location>
        <position position="34"/>
    </location>
</feature>
<evidence type="ECO:0000313" key="4">
    <source>
        <dbReference type="Proteomes" id="UP000306145"/>
    </source>
</evidence>
<dbReference type="PIRSF" id="PIRSF016487">
    <property type="entry name" value="CYTH_UCP016487"/>
    <property type="match status" value="1"/>
</dbReference>
<name>A0A5C4QX38_9ACTN</name>
<sequence>MAGSTNIEIERKFLLASEEWRREVTGSRPITQVYLASTAVSQVRLRRYGAAAFITVKGRRKGLARPEIEAEIPPEFVDAVLAAGLSPVPPLVKVRHVVPVGEFCFEIDEYGGDNEGLVTAEVELPTEDADFPRPGWLGTDVSGDVRYGNVYLAQHPYKSW</sequence>
<dbReference type="CDD" id="cd07891">
    <property type="entry name" value="CYTH-like_CthTTM-like_1"/>
    <property type="match status" value="1"/>
</dbReference>
<evidence type="ECO:0000256" key="1">
    <source>
        <dbReference type="PIRSR" id="PIRSR016487-1"/>
    </source>
</evidence>
<accession>A0A5C4QX38</accession>
<gene>
    <name evidence="3" type="ORF">FHG89_06830</name>
</gene>
<proteinExistence type="predicted"/>
<dbReference type="Pfam" id="PF01928">
    <property type="entry name" value="CYTH"/>
    <property type="match status" value="1"/>
</dbReference>
<comment type="caution">
    <text evidence="3">The sequence shown here is derived from an EMBL/GenBank/DDBJ whole genome shotgun (WGS) entry which is preliminary data.</text>
</comment>
<reference evidence="3 4" key="1">
    <citation type="submission" date="2019-06" db="EMBL/GenBank/DDBJ databases">
        <title>Micromonospora ordensis sp. nov., isolated from deep marine sediment.</title>
        <authorList>
            <person name="Veyisoglu A."/>
            <person name="Carro L."/>
            <person name="Klenk H.-P."/>
            <person name="Sahin N."/>
        </authorList>
    </citation>
    <scope>NUCLEOTIDE SEQUENCE [LARGE SCALE GENOMIC DNA]</scope>
    <source>
        <strain evidence="3 4">S2509</strain>
    </source>
</reference>
<dbReference type="InterPro" id="IPR012042">
    <property type="entry name" value="NeuTTM/CthTTM-like"/>
</dbReference>
<dbReference type="RefSeq" id="WP_139583502.1">
    <property type="nucleotide sequence ID" value="NZ_VDFY01000106.1"/>
</dbReference>
<protein>
    <submittedName>
        <fullName evidence="3">CYTH domain-containing protein</fullName>
    </submittedName>
</protein>
<dbReference type="InterPro" id="IPR023577">
    <property type="entry name" value="CYTH_domain"/>
</dbReference>
<evidence type="ECO:0000313" key="3">
    <source>
        <dbReference type="EMBL" id="TNH30580.1"/>
    </source>
</evidence>
<evidence type="ECO:0000259" key="2">
    <source>
        <dbReference type="PROSITE" id="PS51707"/>
    </source>
</evidence>
<dbReference type="PANTHER" id="PTHR40114:SF1">
    <property type="entry name" value="SLR0698 PROTEIN"/>
    <property type="match status" value="1"/>
</dbReference>
<dbReference type="SUPFAM" id="SSF55154">
    <property type="entry name" value="CYTH-like phosphatases"/>
    <property type="match status" value="1"/>
</dbReference>
<dbReference type="SMART" id="SM01118">
    <property type="entry name" value="CYTH"/>
    <property type="match status" value="1"/>
</dbReference>
<dbReference type="EMBL" id="VDFY01000106">
    <property type="protein sequence ID" value="TNH30580.1"/>
    <property type="molecule type" value="Genomic_DNA"/>
</dbReference>
<dbReference type="Proteomes" id="UP000306145">
    <property type="component" value="Unassembled WGS sequence"/>
</dbReference>
<dbReference type="PROSITE" id="PS51707">
    <property type="entry name" value="CYTH"/>
    <property type="match status" value="1"/>
</dbReference>
<dbReference type="OrthoDB" id="9805588at2"/>
<organism evidence="3 4">
    <name type="scientific">Micromonospora orduensis</name>
    <dbReference type="NCBI Taxonomy" id="1420891"/>
    <lineage>
        <taxon>Bacteria</taxon>
        <taxon>Bacillati</taxon>
        <taxon>Actinomycetota</taxon>
        <taxon>Actinomycetes</taxon>
        <taxon>Micromonosporales</taxon>
        <taxon>Micromonosporaceae</taxon>
        <taxon>Micromonospora</taxon>
    </lineage>
</organism>
<dbReference type="InterPro" id="IPR033469">
    <property type="entry name" value="CYTH-like_dom_sf"/>
</dbReference>
<dbReference type="Gene3D" id="2.40.320.10">
    <property type="entry name" value="Hypothetical Protein Pfu-838710-001"/>
    <property type="match status" value="1"/>
</dbReference>
<dbReference type="AlphaFoldDB" id="A0A5C4QX38"/>
<feature type="domain" description="CYTH" evidence="2">
    <location>
        <begin position="6"/>
        <end position="154"/>
    </location>
</feature>